<evidence type="ECO:0000313" key="2">
    <source>
        <dbReference type="EMBL" id="MEQ2256615.1"/>
    </source>
</evidence>
<dbReference type="SUPFAM" id="SSF48619">
    <property type="entry name" value="Phospholipase A2, PLA2"/>
    <property type="match status" value="1"/>
</dbReference>
<organism evidence="2 3">
    <name type="scientific">Ilyodon furcidens</name>
    <name type="common">goldbreast splitfin</name>
    <dbReference type="NCBI Taxonomy" id="33524"/>
    <lineage>
        <taxon>Eukaryota</taxon>
        <taxon>Metazoa</taxon>
        <taxon>Chordata</taxon>
        <taxon>Craniata</taxon>
        <taxon>Vertebrata</taxon>
        <taxon>Euteleostomi</taxon>
        <taxon>Actinopterygii</taxon>
        <taxon>Neopterygii</taxon>
        <taxon>Teleostei</taxon>
        <taxon>Neoteleostei</taxon>
        <taxon>Acanthomorphata</taxon>
        <taxon>Ovalentaria</taxon>
        <taxon>Atherinomorphae</taxon>
        <taxon>Cyprinodontiformes</taxon>
        <taxon>Goodeidae</taxon>
        <taxon>Ilyodon</taxon>
    </lineage>
</organism>
<evidence type="ECO:0000313" key="3">
    <source>
        <dbReference type="Proteomes" id="UP001482620"/>
    </source>
</evidence>
<protein>
    <recommendedName>
        <fullName evidence="1">Phospholipase A2-like central domain-containing protein</fullName>
    </recommendedName>
</protein>
<sequence length="111" mass="12753">MKLQSAEAPVVNSFFILRTLAGVFSDTDSCCREHDQCKDTILSFQSEFGIFNSNIFTMSHCSCDNKFRSCLREANDSIADVVGYTFFNLLKMQCFTFSHQLQCVERNWFGM</sequence>
<dbReference type="Gene3D" id="1.20.90.10">
    <property type="entry name" value="Phospholipase A2 domain"/>
    <property type="match status" value="1"/>
</dbReference>
<proteinExistence type="predicted"/>
<dbReference type="Proteomes" id="UP001482620">
    <property type="component" value="Unassembled WGS sequence"/>
</dbReference>
<name>A0ABV0VH93_9TELE</name>
<reference evidence="2 3" key="1">
    <citation type="submission" date="2021-06" db="EMBL/GenBank/DDBJ databases">
        <authorList>
            <person name="Palmer J.M."/>
        </authorList>
    </citation>
    <scope>NUCLEOTIDE SEQUENCE [LARGE SCALE GENOMIC DNA]</scope>
    <source>
        <strain evidence="3">if_2019</strain>
        <tissue evidence="2">Muscle</tissue>
    </source>
</reference>
<dbReference type="EMBL" id="JAHRIQ010107491">
    <property type="protein sequence ID" value="MEQ2256615.1"/>
    <property type="molecule type" value="Genomic_DNA"/>
</dbReference>
<dbReference type="Pfam" id="PF05826">
    <property type="entry name" value="Phospholip_A2_2"/>
    <property type="match status" value="1"/>
</dbReference>
<dbReference type="InterPro" id="IPR016090">
    <property type="entry name" value="PLA2-like_dom"/>
</dbReference>
<keyword evidence="3" id="KW-1185">Reference proteome</keyword>
<feature type="domain" description="Phospholipase A2-like central" evidence="1">
    <location>
        <begin position="22"/>
        <end position="96"/>
    </location>
</feature>
<dbReference type="PANTHER" id="PTHR12253">
    <property type="entry name" value="RH14732P"/>
    <property type="match status" value="1"/>
</dbReference>
<comment type="caution">
    <text evidence="2">The sequence shown here is derived from an EMBL/GenBank/DDBJ whole genome shotgun (WGS) entry which is preliminary data.</text>
</comment>
<dbReference type="InterPro" id="IPR036444">
    <property type="entry name" value="PLipase_A2_dom_sf"/>
</dbReference>
<evidence type="ECO:0000259" key="1">
    <source>
        <dbReference type="Pfam" id="PF05826"/>
    </source>
</evidence>
<gene>
    <name evidence="2" type="ORF">ILYODFUR_025926</name>
</gene>
<accession>A0ABV0VH93</accession>